<evidence type="ECO:0000256" key="1">
    <source>
        <dbReference type="SAM" id="MobiDB-lite"/>
    </source>
</evidence>
<keyword evidence="3" id="KW-1185">Reference proteome</keyword>
<sequence>MNTVGLLLPTGDRADQPTSVLSGHTLSEERTTGVPGVEPAEERLQHRIAELVGGPLHGRGALLENNRWTGRPDT</sequence>
<feature type="region of interest" description="Disordered" evidence="1">
    <location>
        <begin position="1"/>
        <end position="20"/>
    </location>
</feature>
<dbReference type="AlphaFoldDB" id="A0AAV7NFE7"/>
<comment type="caution">
    <text evidence="2">The sequence shown here is derived from an EMBL/GenBank/DDBJ whole genome shotgun (WGS) entry which is preliminary data.</text>
</comment>
<evidence type="ECO:0000313" key="2">
    <source>
        <dbReference type="EMBL" id="KAJ1113874.1"/>
    </source>
</evidence>
<dbReference type="EMBL" id="JANPWB010000012">
    <property type="protein sequence ID" value="KAJ1113874.1"/>
    <property type="molecule type" value="Genomic_DNA"/>
</dbReference>
<name>A0AAV7NFE7_PLEWA</name>
<dbReference type="Proteomes" id="UP001066276">
    <property type="component" value="Chromosome 8"/>
</dbReference>
<gene>
    <name evidence="2" type="ORF">NDU88_002115</name>
</gene>
<accession>A0AAV7NFE7</accession>
<proteinExistence type="predicted"/>
<protein>
    <submittedName>
        <fullName evidence="2">Uncharacterized protein</fullName>
    </submittedName>
</protein>
<evidence type="ECO:0000313" key="3">
    <source>
        <dbReference type="Proteomes" id="UP001066276"/>
    </source>
</evidence>
<reference evidence="2" key="1">
    <citation type="journal article" date="2022" name="bioRxiv">
        <title>Sequencing and chromosome-scale assembly of the giantPleurodeles waltlgenome.</title>
        <authorList>
            <person name="Brown T."/>
            <person name="Elewa A."/>
            <person name="Iarovenko S."/>
            <person name="Subramanian E."/>
            <person name="Araus A.J."/>
            <person name="Petzold A."/>
            <person name="Susuki M."/>
            <person name="Suzuki K.-i.T."/>
            <person name="Hayashi T."/>
            <person name="Toyoda A."/>
            <person name="Oliveira C."/>
            <person name="Osipova E."/>
            <person name="Leigh N.D."/>
            <person name="Simon A."/>
            <person name="Yun M.H."/>
        </authorList>
    </citation>
    <scope>NUCLEOTIDE SEQUENCE</scope>
    <source>
        <strain evidence="2">20211129_DDA</strain>
        <tissue evidence="2">Liver</tissue>
    </source>
</reference>
<organism evidence="2 3">
    <name type="scientific">Pleurodeles waltl</name>
    <name type="common">Iberian ribbed newt</name>
    <dbReference type="NCBI Taxonomy" id="8319"/>
    <lineage>
        <taxon>Eukaryota</taxon>
        <taxon>Metazoa</taxon>
        <taxon>Chordata</taxon>
        <taxon>Craniata</taxon>
        <taxon>Vertebrata</taxon>
        <taxon>Euteleostomi</taxon>
        <taxon>Amphibia</taxon>
        <taxon>Batrachia</taxon>
        <taxon>Caudata</taxon>
        <taxon>Salamandroidea</taxon>
        <taxon>Salamandridae</taxon>
        <taxon>Pleurodelinae</taxon>
        <taxon>Pleurodeles</taxon>
    </lineage>
</organism>